<sequence length="170" mass="18166">MSAPTPLAQAASCPITRLANAWQARNPRERTLLIAAATVIGVALVVNLLDWSRSERIRLGRSLPRAEAQLEQVQESATEIARLRAQPVPQRPTGPALLEMVQASAKTRGLGLAIQTMGDGLQVKGQAGFDELVAWLAALQKDQGLRVARMELQQQGTTASVDLVLVAGSN</sequence>
<evidence type="ECO:0000256" key="7">
    <source>
        <dbReference type="ARBA" id="ARBA00022927"/>
    </source>
</evidence>
<comment type="similarity">
    <text evidence="2">Belongs to the GSP M family.</text>
</comment>
<evidence type="ECO:0008006" key="13">
    <source>
        <dbReference type="Google" id="ProtNLM"/>
    </source>
</evidence>
<evidence type="ECO:0000256" key="1">
    <source>
        <dbReference type="ARBA" id="ARBA00004377"/>
    </source>
</evidence>
<dbReference type="InterPro" id="IPR023229">
    <property type="entry name" value="T2SS_M_periplasmic_sf"/>
</dbReference>
<dbReference type="Proteomes" id="UP001157167">
    <property type="component" value="Unassembled WGS sequence"/>
</dbReference>
<keyword evidence="7" id="KW-0653">Protein transport</keyword>
<name>A0ABQ6FGR1_9RHOO</name>
<evidence type="ECO:0000256" key="6">
    <source>
        <dbReference type="ARBA" id="ARBA00022692"/>
    </source>
</evidence>
<keyword evidence="3" id="KW-0813">Transport</keyword>
<comment type="caution">
    <text evidence="11">The sequence shown here is derived from an EMBL/GenBank/DDBJ whole genome shotgun (WGS) entry which is preliminary data.</text>
</comment>
<evidence type="ECO:0000256" key="9">
    <source>
        <dbReference type="ARBA" id="ARBA00023136"/>
    </source>
</evidence>
<evidence type="ECO:0000256" key="8">
    <source>
        <dbReference type="ARBA" id="ARBA00022989"/>
    </source>
</evidence>
<protein>
    <recommendedName>
        <fullName evidence="13">Type II secretion system protein M</fullName>
    </recommendedName>
</protein>
<keyword evidence="6 10" id="KW-0812">Transmembrane</keyword>
<gene>
    <name evidence="11" type="ORF">GCM10007933_43290</name>
</gene>
<evidence type="ECO:0000256" key="4">
    <source>
        <dbReference type="ARBA" id="ARBA00022475"/>
    </source>
</evidence>
<dbReference type="SUPFAM" id="SSF103054">
    <property type="entry name" value="General secretion pathway protein M, EpsM"/>
    <property type="match status" value="1"/>
</dbReference>
<dbReference type="Gene3D" id="3.30.1360.100">
    <property type="entry name" value="General secretion pathway protein M, EpsM"/>
    <property type="match status" value="1"/>
</dbReference>
<dbReference type="EMBL" id="BSPX01000254">
    <property type="protein sequence ID" value="GLT24818.1"/>
    <property type="molecule type" value="Genomic_DNA"/>
</dbReference>
<evidence type="ECO:0000256" key="2">
    <source>
        <dbReference type="ARBA" id="ARBA00010637"/>
    </source>
</evidence>
<accession>A0ABQ6FGR1</accession>
<evidence type="ECO:0000256" key="3">
    <source>
        <dbReference type="ARBA" id="ARBA00022448"/>
    </source>
</evidence>
<evidence type="ECO:0000256" key="5">
    <source>
        <dbReference type="ARBA" id="ARBA00022519"/>
    </source>
</evidence>
<keyword evidence="5" id="KW-0997">Cell inner membrane</keyword>
<dbReference type="InterPro" id="IPR007690">
    <property type="entry name" value="T2SS_GspM"/>
</dbReference>
<keyword evidence="12" id="KW-1185">Reference proteome</keyword>
<organism evidence="11 12">
    <name type="scientific">Zoogloea oryzae</name>
    <dbReference type="NCBI Taxonomy" id="310767"/>
    <lineage>
        <taxon>Bacteria</taxon>
        <taxon>Pseudomonadati</taxon>
        <taxon>Pseudomonadota</taxon>
        <taxon>Betaproteobacteria</taxon>
        <taxon>Rhodocyclales</taxon>
        <taxon>Zoogloeaceae</taxon>
        <taxon>Zoogloea</taxon>
    </lineage>
</organism>
<keyword evidence="9 10" id="KW-0472">Membrane</keyword>
<dbReference type="RefSeq" id="WP_284190097.1">
    <property type="nucleotide sequence ID" value="NZ_BSPX01000254.1"/>
</dbReference>
<evidence type="ECO:0000313" key="11">
    <source>
        <dbReference type="EMBL" id="GLT24818.1"/>
    </source>
</evidence>
<keyword evidence="8 10" id="KW-1133">Transmembrane helix</keyword>
<comment type="subcellular location">
    <subcellularLocation>
        <location evidence="1">Cell inner membrane</location>
        <topology evidence="1">Single-pass membrane protein</topology>
    </subcellularLocation>
</comment>
<evidence type="ECO:0000313" key="12">
    <source>
        <dbReference type="Proteomes" id="UP001157167"/>
    </source>
</evidence>
<proteinExistence type="inferred from homology"/>
<dbReference type="Pfam" id="PF04612">
    <property type="entry name" value="T2SSM"/>
    <property type="match status" value="1"/>
</dbReference>
<evidence type="ECO:0000256" key="10">
    <source>
        <dbReference type="SAM" id="Phobius"/>
    </source>
</evidence>
<reference evidence="12" key="1">
    <citation type="journal article" date="2019" name="Int. J. Syst. Evol. Microbiol.">
        <title>The Global Catalogue of Microorganisms (GCM) 10K type strain sequencing project: providing services to taxonomists for standard genome sequencing and annotation.</title>
        <authorList>
            <consortium name="The Broad Institute Genomics Platform"/>
            <consortium name="The Broad Institute Genome Sequencing Center for Infectious Disease"/>
            <person name="Wu L."/>
            <person name="Ma J."/>
        </authorList>
    </citation>
    <scope>NUCLEOTIDE SEQUENCE [LARGE SCALE GENOMIC DNA]</scope>
    <source>
        <strain evidence="12">NBRC 102407</strain>
    </source>
</reference>
<feature type="transmembrane region" description="Helical" evidence="10">
    <location>
        <begin position="32"/>
        <end position="51"/>
    </location>
</feature>
<keyword evidence="4" id="KW-1003">Cell membrane</keyword>